<reference evidence="2 4" key="1">
    <citation type="journal article" date="2014" name="BMC Genomics">
        <title>Genome sequence of Anopheles sinensis provides insight into genetics basis of mosquito competence for malaria parasites.</title>
        <authorList>
            <person name="Zhou D."/>
            <person name="Zhang D."/>
            <person name="Ding G."/>
            <person name="Shi L."/>
            <person name="Hou Q."/>
            <person name="Ye Y."/>
            <person name="Xu Y."/>
            <person name="Zhou H."/>
            <person name="Xiong C."/>
            <person name="Li S."/>
            <person name="Yu J."/>
            <person name="Hong S."/>
            <person name="Yu X."/>
            <person name="Zou P."/>
            <person name="Chen C."/>
            <person name="Chang X."/>
            <person name="Wang W."/>
            <person name="Lv Y."/>
            <person name="Sun Y."/>
            <person name="Ma L."/>
            <person name="Shen B."/>
            <person name="Zhu C."/>
        </authorList>
    </citation>
    <scope>NUCLEOTIDE SEQUENCE [LARGE SCALE GENOMIC DNA]</scope>
</reference>
<reference evidence="3" key="2">
    <citation type="submission" date="2020-05" db="UniProtKB">
        <authorList>
            <consortium name="EnsemblMetazoa"/>
        </authorList>
    </citation>
    <scope>IDENTIFICATION</scope>
</reference>
<protein>
    <submittedName>
        <fullName evidence="2 3">Sugar ABC transporter substrate-binding protein</fullName>
    </submittedName>
</protein>
<dbReference type="EnsemblMetazoa" id="ASIC003264-RA">
    <property type="protein sequence ID" value="ASIC003264-PA"/>
    <property type="gene ID" value="ASIC003264"/>
</dbReference>
<gene>
    <name evidence="2" type="ORF">ZHAS_00003264</name>
</gene>
<dbReference type="AlphaFoldDB" id="A0A084VDY7"/>
<organism evidence="2">
    <name type="scientific">Anopheles sinensis</name>
    <name type="common">Mosquito</name>
    <dbReference type="NCBI Taxonomy" id="74873"/>
    <lineage>
        <taxon>Eukaryota</taxon>
        <taxon>Metazoa</taxon>
        <taxon>Ecdysozoa</taxon>
        <taxon>Arthropoda</taxon>
        <taxon>Hexapoda</taxon>
        <taxon>Insecta</taxon>
        <taxon>Pterygota</taxon>
        <taxon>Neoptera</taxon>
        <taxon>Endopterygota</taxon>
        <taxon>Diptera</taxon>
        <taxon>Nematocera</taxon>
        <taxon>Culicoidea</taxon>
        <taxon>Culicidae</taxon>
        <taxon>Anophelinae</taxon>
        <taxon>Anopheles</taxon>
    </lineage>
</organism>
<accession>A0A084VDY7</accession>
<dbReference type="VEuPathDB" id="VectorBase:ASIC003264"/>
<evidence type="ECO:0000313" key="2">
    <source>
        <dbReference type="EMBL" id="KFB36181.1"/>
    </source>
</evidence>
<name>A0A084VDY7_ANOSI</name>
<evidence type="ECO:0000313" key="3">
    <source>
        <dbReference type="EnsemblMetazoa" id="ASIC003264-PA"/>
    </source>
</evidence>
<keyword evidence="4" id="KW-1185">Reference proteome</keyword>
<dbReference type="EMBL" id="KE524742">
    <property type="protein sequence ID" value="KFB36181.1"/>
    <property type="molecule type" value="Genomic_DNA"/>
</dbReference>
<dbReference type="Proteomes" id="UP000030765">
    <property type="component" value="Unassembled WGS sequence"/>
</dbReference>
<feature type="region of interest" description="Disordered" evidence="1">
    <location>
        <begin position="46"/>
        <end position="79"/>
    </location>
</feature>
<feature type="compositionally biased region" description="Basic and acidic residues" evidence="1">
    <location>
        <begin position="70"/>
        <end position="79"/>
    </location>
</feature>
<evidence type="ECO:0000313" key="4">
    <source>
        <dbReference type="Proteomes" id="UP000030765"/>
    </source>
</evidence>
<evidence type="ECO:0000256" key="1">
    <source>
        <dbReference type="SAM" id="MobiDB-lite"/>
    </source>
</evidence>
<sequence length="79" mass="8952">MDCYRCVVVGSKRECAKWLSDKVDVDEAANSETSRQSNTPIVLRRYTAPIQTTDREPRNRKRPRSVATVADRDLFAGHG</sequence>
<dbReference type="EMBL" id="ATLV01011963">
    <property type="status" value="NOT_ANNOTATED_CDS"/>
    <property type="molecule type" value="Genomic_DNA"/>
</dbReference>
<proteinExistence type="predicted"/>